<evidence type="ECO:0000313" key="2">
    <source>
        <dbReference type="WBParaSite" id="PDA_v2.g9564.t1"/>
    </source>
</evidence>
<evidence type="ECO:0000313" key="1">
    <source>
        <dbReference type="Proteomes" id="UP000887578"/>
    </source>
</evidence>
<dbReference type="Proteomes" id="UP000887578">
    <property type="component" value="Unplaced"/>
</dbReference>
<sequence>MCSLKFILQSFAFPSPLIRYVIEQNNITVSKKLMKSCKYLKLLHLKIHNYQLKSIRVWRNGHSFYMGDEDSEIFENSKKLKILVKSVKILEDLRFYHISLKKSKYVLKKFDLSEIKAIYFCSYFMVHQKILDQLLQPSLNFFVFHCNFKFKEGISIHPLLQAFEKLQNATELIITCFDKPFITKEVFKSLLKIKRKTKLKNIFIATALDLNVQDIIDVCEMHLEPKGELQIFFSKSIDFMEIRNAVKNIFEMRKTKKQQVFTVGIYEEQDSFFSE</sequence>
<dbReference type="WBParaSite" id="PDA_v2.g9564.t1">
    <property type="protein sequence ID" value="PDA_v2.g9564.t1"/>
    <property type="gene ID" value="PDA_v2.g9564"/>
</dbReference>
<protein>
    <submittedName>
        <fullName evidence="2">F-box domain-containing protein</fullName>
    </submittedName>
</protein>
<dbReference type="AlphaFoldDB" id="A0A914R036"/>
<keyword evidence="1" id="KW-1185">Reference proteome</keyword>
<proteinExistence type="predicted"/>
<organism evidence="1 2">
    <name type="scientific">Panagrolaimus davidi</name>
    <dbReference type="NCBI Taxonomy" id="227884"/>
    <lineage>
        <taxon>Eukaryota</taxon>
        <taxon>Metazoa</taxon>
        <taxon>Ecdysozoa</taxon>
        <taxon>Nematoda</taxon>
        <taxon>Chromadorea</taxon>
        <taxon>Rhabditida</taxon>
        <taxon>Tylenchina</taxon>
        <taxon>Panagrolaimomorpha</taxon>
        <taxon>Panagrolaimoidea</taxon>
        <taxon>Panagrolaimidae</taxon>
        <taxon>Panagrolaimus</taxon>
    </lineage>
</organism>
<accession>A0A914R036</accession>
<reference evidence="2" key="1">
    <citation type="submission" date="2022-11" db="UniProtKB">
        <authorList>
            <consortium name="WormBaseParasite"/>
        </authorList>
    </citation>
    <scope>IDENTIFICATION</scope>
</reference>
<name>A0A914R036_9BILA</name>